<dbReference type="PANTHER" id="PTHR37535:SF3">
    <property type="entry name" value="FLUG DOMAIN-CONTAINING PROTEIN"/>
    <property type="match status" value="1"/>
</dbReference>
<keyword evidence="2" id="KW-1185">Reference proteome</keyword>
<dbReference type="AlphaFoldDB" id="A0AAE0NDN3"/>
<dbReference type="InterPro" id="IPR021842">
    <property type="entry name" value="DUF3435"/>
</dbReference>
<evidence type="ECO:0000313" key="2">
    <source>
        <dbReference type="Proteomes" id="UP001287356"/>
    </source>
</evidence>
<evidence type="ECO:0008006" key="3">
    <source>
        <dbReference type="Google" id="ProtNLM"/>
    </source>
</evidence>
<dbReference type="Proteomes" id="UP001287356">
    <property type="component" value="Unassembled WGS sequence"/>
</dbReference>
<dbReference type="Pfam" id="PF11917">
    <property type="entry name" value="DUF3435"/>
    <property type="match status" value="1"/>
</dbReference>
<comment type="caution">
    <text evidence="1">The sequence shown here is derived from an EMBL/GenBank/DDBJ whole genome shotgun (WGS) entry which is preliminary data.</text>
</comment>
<reference evidence="1" key="2">
    <citation type="submission" date="2023-06" db="EMBL/GenBank/DDBJ databases">
        <authorList>
            <consortium name="Lawrence Berkeley National Laboratory"/>
            <person name="Haridas S."/>
            <person name="Hensen N."/>
            <person name="Bonometti L."/>
            <person name="Westerberg I."/>
            <person name="Brannstrom I.O."/>
            <person name="Guillou S."/>
            <person name="Cros-Aarteil S."/>
            <person name="Calhoun S."/>
            <person name="Kuo A."/>
            <person name="Mondo S."/>
            <person name="Pangilinan J."/>
            <person name="Riley R."/>
            <person name="Labutti K."/>
            <person name="Andreopoulos B."/>
            <person name="Lipzen A."/>
            <person name="Chen C."/>
            <person name="Yanf M."/>
            <person name="Daum C."/>
            <person name="Ng V."/>
            <person name="Clum A."/>
            <person name="Steindorff A."/>
            <person name="Ohm R."/>
            <person name="Martin F."/>
            <person name="Silar P."/>
            <person name="Natvig D."/>
            <person name="Lalanne C."/>
            <person name="Gautier V."/>
            <person name="Ament-Velasquez S.L."/>
            <person name="Kruys A."/>
            <person name="Hutchinson M.I."/>
            <person name="Powell A.J."/>
            <person name="Barry K."/>
            <person name="Miller A.N."/>
            <person name="Grigoriev I.V."/>
            <person name="Debuchy R."/>
            <person name="Gladieux P."/>
            <person name="Thoren M.H."/>
            <person name="Johannesson H."/>
        </authorList>
    </citation>
    <scope>NUCLEOTIDE SEQUENCE</scope>
    <source>
        <strain evidence="1">CBS 958.72</strain>
    </source>
</reference>
<organism evidence="1 2">
    <name type="scientific">Lasiosphaeria ovina</name>
    <dbReference type="NCBI Taxonomy" id="92902"/>
    <lineage>
        <taxon>Eukaryota</taxon>
        <taxon>Fungi</taxon>
        <taxon>Dikarya</taxon>
        <taxon>Ascomycota</taxon>
        <taxon>Pezizomycotina</taxon>
        <taxon>Sordariomycetes</taxon>
        <taxon>Sordariomycetidae</taxon>
        <taxon>Sordariales</taxon>
        <taxon>Lasiosphaeriaceae</taxon>
        <taxon>Lasiosphaeria</taxon>
    </lineage>
</organism>
<proteinExistence type="predicted"/>
<sequence length="606" mass="68858">MLSGTMAVHRRPTAANGVLNHHADFLNSITTQEAHNRELAKRRPAPLSAEEHAAHRTTLEGVSFIRRNYAPGTEINISDWRDTIKSLPRATIQDFFLWVCENHNIKSRGTSQQYIRQLQLLYTQMTGNFPNRNDMKERSFTKYEMLNLIPFRPLKTFTYPLIPVLNVDSLRVILTFNIAYDAGISPLERQRLHMAGCYMIICYTGARPAELVDNEKQRPKYGSIEQIFGSKAIMSAGDSGAVDDQGKRASEEVTNEDSSKLDRLLLQETIGRGRPKALCYEDIQMLIIRDPATGRERLAMSIKFIHHKGCDNMPKPYHLIFCPVLLFLSLALSDGAFDADSLKDASSVPATKIPPGKDCLPLRWKKSKLKIPFFRRAFRGGILSEDEAMQYSILRDNMARQSLEAGFEKAWAPRFGRRGAANAANMNAPDAVRDQMLRHDPKFFTFQSAYLNEVANFDLQNAFLEEETEDQLFRLFAHVSLTRDPRATRDMVPAEVWTNLPPDPEIASLEEERAKLKQGQYRLQGYRDEAKIRQLTDMIRSKRAQRDKRIVLVKKQTGYGEVIAWLEQQTRKLSGHKDVDCAALLRVVKSAASTSAAGVPAKPWWT</sequence>
<name>A0AAE0NDN3_9PEZI</name>
<reference evidence="1" key="1">
    <citation type="journal article" date="2023" name="Mol. Phylogenet. Evol.">
        <title>Genome-scale phylogeny and comparative genomics of the fungal order Sordariales.</title>
        <authorList>
            <person name="Hensen N."/>
            <person name="Bonometti L."/>
            <person name="Westerberg I."/>
            <person name="Brannstrom I.O."/>
            <person name="Guillou S."/>
            <person name="Cros-Aarteil S."/>
            <person name="Calhoun S."/>
            <person name="Haridas S."/>
            <person name="Kuo A."/>
            <person name="Mondo S."/>
            <person name="Pangilinan J."/>
            <person name="Riley R."/>
            <person name="LaButti K."/>
            <person name="Andreopoulos B."/>
            <person name="Lipzen A."/>
            <person name="Chen C."/>
            <person name="Yan M."/>
            <person name="Daum C."/>
            <person name="Ng V."/>
            <person name="Clum A."/>
            <person name="Steindorff A."/>
            <person name="Ohm R.A."/>
            <person name="Martin F."/>
            <person name="Silar P."/>
            <person name="Natvig D.O."/>
            <person name="Lalanne C."/>
            <person name="Gautier V."/>
            <person name="Ament-Velasquez S.L."/>
            <person name="Kruys A."/>
            <person name="Hutchinson M.I."/>
            <person name="Powell A.J."/>
            <person name="Barry K."/>
            <person name="Miller A.N."/>
            <person name="Grigoriev I.V."/>
            <person name="Debuchy R."/>
            <person name="Gladieux P."/>
            <person name="Hiltunen Thoren M."/>
            <person name="Johannesson H."/>
        </authorList>
    </citation>
    <scope>NUCLEOTIDE SEQUENCE</scope>
    <source>
        <strain evidence="1">CBS 958.72</strain>
    </source>
</reference>
<accession>A0AAE0NDN3</accession>
<dbReference type="PANTHER" id="PTHR37535">
    <property type="entry name" value="FLUG DOMAIN PROTEIN"/>
    <property type="match status" value="1"/>
</dbReference>
<dbReference type="EMBL" id="JAULSN010000002">
    <property type="protein sequence ID" value="KAK3379574.1"/>
    <property type="molecule type" value="Genomic_DNA"/>
</dbReference>
<gene>
    <name evidence="1" type="ORF">B0T24DRAFT_647132</name>
</gene>
<evidence type="ECO:0000313" key="1">
    <source>
        <dbReference type="EMBL" id="KAK3379574.1"/>
    </source>
</evidence>
<protein>
    <recommendedName>
        <fullName evidence="3">FluG domain-containing protein</fullName>
    </recommendedName>
</protein>